<dbReference type="Proteomes" id="UP000822688">
    <property type="component" value="Chromosome 2"/>
</dbReference>
<dbReference type="GO" id="GO:0003910">
    <property type="term" value="F:DNA ligase (ATP) activity"/>
    <property type="evidence" value="ECO:0007669"/>
    <property type="project" value="InterPro"/>
</dbReference>
<dbReference type="GO" id="GO:0005524">
    <property type="term" value="F:ATP binding"/>
    <property type="evidence" value="ECO:0007669"/>
    <property type="project" value="UniProtKB-KW"/>
</dbReference>
<dbReference type="EMBL" id="CM026422">
    <property type="protein sequence ID" value="KAG0587121.1"/>
    <property type="molecule type" value="Genomic_DNA"/>
</dbReference>
<dbReference type="PANTHER" id="PTHR45997">
    <property type="entry name" value="DNA LIGASE 4"/>
    <property type="match status" value="1"/>
</dbReference>
<protein>
    <recommendedName>
        <fullName evidence="5">ATP-dependent DNA ligase family profile domain-containing protein</fullName>
    </recommendedName>
</protein>
<evidence type="ECO:0000256" key="3">
    <source>
        <dbReference type="ARBA" id="ARBA00022840"/>
    </source>
</evidence>
<evidence type="ECO:0000256" key="2">
    <source>
        <dbReference type="ARBA" id="ARBA00022741"/>
    </source>
</evidence>
<comment type="caution">
    <text evidence="6">The sequence shown here is derived from an EMBL/GenBank/DDBJ whole genome shotgun (WGS) entry which is preliminary data.</text>
</comment>
<keyword evidence="7" id="KW-1185">Reference proteome</keyword>
<evidence type="ECO:0000256" key="1">
    <source>
        <dbReference type="ARBA" id="ARBA00022598"/>
    </source>
</evidence>
<proteinExistence type="predicted"/>
<dbReference type="Gene3D" id="1.10.3260.10">
    <property type="entry name" value="DNA ligase, ATP-dependent, N-terminal domain"/>
    <property type="match status" value="1"/>
</dbReference>
<dbReference type="GO" id="GO:0006297">
    <property type="term" value="P:nucleotide-excision repair, DNA gap filling"/>
    <property type="evidence" value="ECO:0007669"/>
    <property type="project" value="TreeGrafter"/>
</dbReference>
<evidence type="ECO:0000256" key="4">
    <source>
        <dbReference type="SAM" id="Phobius"/>
    </source>
</evidence>
<dbReference type="GO" id="GO:0006310">
    <property type="term" value="P:DNA recombination"/>
    <property type="evidence" value="ECO:0007669"/>
    <property type="project" value="InterPro"/>
</dbReference>
<name>A0A8T0IWS8_CERPU</name>
<evidence type="ECO:0000259" key="5">
    <source>
        <dbReference type="Pfam" id="PF01068"/>
    </source>
</evidence>
<dbReference type="GO" id="GO:0032807">
    <property type="term" value="C:DNA ligase IV complex"/>
    <property type="evidence" value="ECO:0007669"/>
    <property type="project" value="TreeGrafter"/>
</dbReference>
<dbReference type="SUPFAM" id="SSF56091">
    <property type="entry name" value="DNA ligase/mRNA capping enzyme, catalytic domain"/>
    <property type="match status" value="1"/>
</dbReference>
<gene>
    <name evidence="6" type="ORF">KC19_2G141800</name>
</gene>
<evidence type="ECO:0000313" key="6">
    <source>
        <dbReference type="EMBL" id="KAG0587121.1"/>
    </source>
</evidence>
<feature type="transmembrane region" description="Helical" evidence="4">
    <location>
        <begin position="177"/>
        <end position="197"/>
    </location>
</feature>
<accession>A0A8T0IWS8</accession>
<keyword evidence="4" id="KW-1133">Transmembrane helix</keyword>
<dbReference type="InterPro" id="IPR029710">
    <property type="entry name" value="LIG4"/>
</dbReference>
<reference evidence="6" key="1">
    <citation type="submission" date="2020-06" db="EMBL/GenBank/DDBJ databases">
        <title>WGS assembly of Ceratodon purpureus strain R40.</title>
        <authorList>
            <person name="Carey S.B."/>
            <person name="Jenkins J."/>
            <person name="Shu S."/>
            <person name="Lovell J.T."/>
            <person name="Sreedasyam A."/>
            <person name="Maumus F."/>
            <person name="Tiley G.P."/>
            <person name="Fernandez-Pozo N."/>
            <person name="Barry K."/>
            <person name="Chen C."/>
            <person name="Wang M."/>
            <person name="Lipzen A."/>
            <person name="Daum C."/>
            <person name="Saski C.A."/>
            <person name="Payton A.C."/>
            <person name="Mcbreen J.C."/>
            <person name="Conrad R.E."/>
            <person name="Kollar L.M."/>
            <person name="Olsson S."/>
            <person name="Huttunen S."/>
            <person name="Landis J.B."/>
            <person name="Wickett N.J."/>
            <person name="Johnson M.G."/>
            <person name="Rensing S.A."/>
            <person name="Grimwood J."/>
            <person name="Schmutz J."/>
            <person name="Mcdaniel S.F."/>
        </authorList>
    </citation>
    <scope>NUCLEOTIDE SEQUENCE</scope>
    <source>
        <strain evidence="6">R40</strain>
    </source>
</reference>
<dbReference type="Gene3D" id="3.30.470.30">
    <property type="entry name" value="DNA ligase/mRNA capping enzyme"/>
    <property type="match status" value="1"/>
</dbReference>
<organism evidence="6 7">
    <name type="scientific">Ceratodon purpureus</name>
    <name type="common">Fire moss</name>
    <name type="synonym">Dicranum purpureum</name>
    <dbReference type="NCBI Taxonomy" id="3225"/>
    <lineage>
        <taxon>Eukaryota</taxon>
        <taxon>Viridiplantae</taxon>
        <taxon>Streptophyta</taxon>
        <taxon>Embryophyta</taxon>
        <taxon>Bryophyta</taxon>
        <taxon>Bryophytina</taxon>
        <taxon>Bryopsida</taxon>
        <taxon>Dicranidae</taxon>
        <taxon>Pseudoditrichales</taxon>
        <taxon>Ditrichaceae</taxon>
        <taxon>Ceratodon</taxon>
    </lineage>
</organism>
<keyword evidence="2" id="KW-0547">Nucleotide-binding</keyword>
<dbReference type="GO" id="GO:0003677">
    <property type="term" value="F:DNA binding"/>
    <property type="evidence" value="ECO:0007669"/>
    <property type="project" value="InterPro"/>
</dbReference>
<feature type="domain" description="ATP-dependent DNA ligase family profile" evidence="5">
    <location>
        <begin position="66"/>
        <end position="122"/>
    </location>
</feature>
<keyword evidence="3" id="KW-0067">ATP-binding</keyword>
<dbReference type="InterPro" id="IPR036599">
    <property type="entry name" value="DNA_ligase_N_sf"/>
</dbReference>
<dbReference type="InterPro" id="IPR012310">
    <property type="entry name" value="DNA_ligase_ATP-dep_cent"/>
</dbReference>
<keyword evidence="4" id="KW-0812">Transmembrane</keyword>
<sequence length="213" mass="24859">MKWIITIILKDLKLGISEKTVFSEFHPDAEDYFNVTCDLKLVCEKLRDRSIRYKRQDIEVGKAVRPQLAARAANVEDAWKKMRGKEVVVECRFDGDRIQVHKNGNKLNFWSRTFTDHPEYIDSIGDVLCQHIIPENVYLMERCWFGIEWQKSLQSSAQIVKLLRRAKMAWTVVCRCVMWHLISCMMAAVVLSIVRCVNGNSYFRRPFVLSVAV</sequence>
<dbReference type="Pfam" id="PF01068">
    <property type="entry name" value="DNA_ligase_A_M"/>
    <property type="match status" value="1"/>
</dbReference>
<dbReference type="PANTHER" id="PTHR45997:SF1">
    <property type="entry name" value="DNA LIGASE 4"/>
    <property type="match status" value="1"/>
</dbReference>
<dbReference type="AlphaFoldDB" id="A0A8T0IWS8"/>
<keyword evidence="1" id="KW-0436">Ligase</keyword>
<keyword evidence="4" id="KW-0472">Membrane</keyword>
<dbReference type="GO" id="GO:0006303">
    <property type="term" value="P:double-strand break repair via nonhomologous end joining"/>
    <property type="evidence" value="ECO:0007669"/>
    <property type="project" value="TreeGrafter"/>
</dbReference>
<evidence type="ECO:0000313" key="7">
    <source>
        <dbReference type="Proteomes" id="UP000822688"/>
    </source>
</evidence>